<dbReference type="InterPro" id="IPR020845">
    <property type="entry name" value="AMP-binding_CS"/>
</dbReference>
<dbReference type="PROSITE" id="PS00455">
    <property type="entry name" value="AMP_BINDING"/>
    <property type="match status" value="1"/>
</dbReference>
<dbReference type="InterPro" id="IPR045851">
    <property type="entry name" value="AMP-bd_C_sf"/>
</dbReference>
<dbReference type="Pfam" id="PF00501">
    <property type="entry name" value="AMP-binding"/>
    <property type="match status" value="1"/>
</dbReference>
<dbReference type="GO" id="GO:0016878">
    <property type="term" value="F:acid-thiol ligase activity"/>
    <property type="evidence" value="ECO:0007669"/>
    <property type="project" value="UniProtKB-ARBA"/>
</dbReference>
<evidence type="ECO:0000259" key="3">
    <source>
        <dbReference type="Pfam" id="PF13193"/>
    </source>
</evidence>
<feature type="domain" description="AMP-binding enzyme C-terminal" evidence="3">
    <location>
        <begin position="323"/>
        <end position="398"/>
    </location>
</feature>
<protein>
    <submittedName>
        <fullName evidence="4">Acyl-CoA ligase (AMP-forming), exosortase A-associated</fullName>
    </submittedName>
</protein>
<dbReference type="AlphaFoldDB" id="A0A239HIF8"/>
<proteinExistence type="predicted"/>
<evidence type="ECO:0000259" key="2">
    <source>
        <dbReference type="Pfam" id="PF00501"/>
    </source>
</evidence>
<dbReference type="PANTHER" id="PTHR43767:SF1">
    <property type="entry name" value="NONRIBOSOMAL PEPTIDE SYNTHASE PES1 (EUROFUNG)-RELATED"/>
    <property type="match status" value="1"/>
</dbReference>
<dbReference type="InterPro" id="IPR000873">
    <property type="entry name" value="AMP-dep_synth/lig_dom"/>
</dbReference>
<feature type="domain" description="AMP-dependent synthetase/ligase" evidence="2">
    <location>
        <begin position="45"/>
        <end position="261"/>
    </location>
</feature>
<accession>A0A239HIF8</accession>
<keyword evidence="4" id="KW-0436">Ligase</keyword>
<dbReference type="EMBL" id="FZOT01000007">
    <property type="protein sequence ID" value="SNS81137.1"/>
    <property type="molecule type" value="Genomic_DNA"/>
</dbReference>
<dbReference type="NCBIfam" id="TIGR03098">
    <property type="entry name" value="ligase_PEP_1"/>
    <property type="match status" value="1"/>
</dbReference>
<dbReference type="PRINTS" id="PR00154">
    <property type="entry name" value="AMPBINDING"/>
</dbReference>
<dbReference type="Pfam" id="PF13193">
    <property type="entry name" value="AMP-binding_C"/>
    <property type="match status" value="1"/>
</dbReference>
<gene>
    <name evidence="4" type="ORF">SAMN06265795_1075</name>
</gene>
<dbReference type="InterPro" id="IPR042099">
    <property type="entry name" value="ANL_N_sf"/>
</dbReference>
<dbReference type="Gene3D" id="3.40.50.12780">
    <property type="entry name" value="N-terminal domain of ligase-like"/>
    <property type="match status" value="1"/>
</dbReference>
<name>A0A239HIF8_9BURK</name>
<dbReference type="Gene3D" id="3.30.300.30">
    <property type="match status" value="1"/>
</dbReference>
<dbReference type="InterPro" id="IPR020459">
    <property type="entry name" value="AMP-binding"/>
</dbReference>
<evidence type="ECO:0000256" key="1">
    <source>
        <dbReference type="SAM" id="MobiDB-lite"/>
    </source>
</evidence>
<reference evidence="4 5" key="1">
    <citation type="submission" date="2017-06" db="EMBL/GenBank/DDBJ databases">
        <authorList>
            <person name="Kim H.J."/>
            <person name="Triplett B.A."/>
        </authorList>
    </citation>
    <scope>NUCLEOTIDE SEQUENCE [LARGE SCALE GENOMIC DNA]</scope>
    <source>
        <strain evidence="4 5">U15</strain>
    </source>
</reference>
<dbReference type="PANTHER" id="PTHR43767">
    <property type="entry name" value="LONG-CHAIN-FATTY-ACID--COA LIGASE"/>
    <property type="match status" value="1"/>
</dbReference>
<dbReference type="Proteomes" id="UP000198284">
    <property type="component" value="Unassembled WGS sequence"/>
</dbReference>
<dbReference type="SUPFAM" id="SSF56801">
    <property type="entry name" value="Acetyl-CoA synthetase-like"/>
    <property type="match status" value="1"/>
</dbReference>
<evidence type="ECO:0000313" key="4">
    <source>
        <dbReference type="EMBL" id="SNS81137.1"/>
    </source>
</evidence>
<dbReference type="InterPro" id="IPR025110">
    <property type="entry name" value="AMP-bd_C"/>
</dbReference>
<sequence length="430" mass="47147">MVQLQEVLAECPELHTIILVDQGVPSSLPPRIRVLLWKELVTEVTNRDVHRRIDSDMAAILYTSGSTGKPKGVVLSHRNLMAGAASVASYLENGPDDRILCTLPLSFDYGLSQLTTAFHSGASAVLINYLLPQDVVNAVRDERITGLAGVPPLWGQLANLSWPETTSLRYITNSGGAMPRPVLESLRAKLPEARIYLMYGLTEAFRSTYLPPDQVMERPDSIGKAIPNADILVVRPDGTPCDVDEPGELVHRGPLVALGYWNDPEKTAERFRPLPQQPTGLPFPEIAVWSGDTVRRDAQGYLYFVGRRDDMIKVSGYRISPTEIEEVLLTIAGVREAIAFGVPHASWGQSVMAVISSVSETLDPATVIAACKKHLPAYMVPAQVVIVEHPLPRNPNGKLDRKLVQSQFANSSDESIQPRSQGAAPVRHHR</sequence>
<dbReference type="InterPro" id="IPR050237">
    <property type="entry name" value="ATP-dep_AMP-bd_enzyme"/>
</dbReference>
<keyword evidence="5" id="KW-1185">Reference proteome</keyword>
<dbReference type="InterPro" id="IPR017529">
    <property type="entry name" value="AcylCoA_ligase_PEP_1"/>
</dbReference>
<feature type="compositionally biased region" description="Polar residues" evidence="1">
    <location>
        <begin position="408"/>
        <end position="420"/>
    </location>
</feature>
<feature type="region of interest" description="Disordered" evidence="1">
    <location>
        <begin position="408"/>
        <end position="430"/>
    </location>
</feature>
<evidence type="ECO:0000313" key="5">
    <source>
        <dbReference type="Proteomes" id="UP000198284"/>
    </source>
</evidence>
<organism evidence="4 5">
    <name type="scientific">Noviherbaspirillum humi</name>
    <dbReference type="NCBI Taxonomy" id="1688639"/>
    <lineage>
        <taxon>Bacteria</taxon>
        <taxon>Pseudomonadati</taxon>
        <taxon>Pseudomonadota</taxon>
        <taxon>Betaproteobacteria</taxon>
        <taxon>Burkholderiales</taxon>
        <taxon>Oxalobacteraceae</taxon>
        <taxon>Noviherbaspirillum</taxon>
    </lineage>
</organism>